<reference evidence="1 2" key="1">
    <citation type="submission" date="2013-04" db="EMBL/GenBank/DDBJ databases">
        <title>The Genome Sequence of Parabacteroides goldsteinii DSM 19448.</title>
        <authorList>
            <consortium name="The Broad Institute Genomics Platform"/>
            <person name="Earl A."/>
            <person name="Ward D."/>
            <person name="Feldgarden M."/>
            <person name="Gevers D."/>
            <person name="Martens E."/>
            <person name="Sakamoto M."/>
            <person name="Benno Y."/>
            <person name="Song Y."/>
            <person name="Liu C."/>
            <person name="Lee J."/>
            <person name="Bolanos M."/>
            <person name="Vaisanen M.L."/>
            <person name="Finegold S.M."/>
            <person name="Walker B."/>
            <person name="Young S."/>
            <person name="Zeng Q."/>
            <person name="Gargeya S."/>
            <person name="Fitzgerald M."/>
            <person name="Haas B."/>
            <person name="Abouelleil A."/>
            <person name="Allen A.W."/>
            <person name="Alvarado L."/>
            <person name="Arachchi H.M."/>
            <person name="Berlin A.M."/>
            <person name="Chapman S.B."/>
            <person name="Gainer-Dewar J."/>
            <person name="Goldberg J."/>
            <person name="Griggs A."/>
            <person name="Gujja S."/>
            <person name="Hansen M."/>
            <person name="Howarth C."/>
            <person name="Imamovic A."/>
            <person name="Ireland A."/>
            <person name="Larimer J."/>
            <person name="McCowan C."/>
            <person name="Murphy C."/>
            <person name="Pearson M."/>
            <person name="Poon T.W."/>
            <person name="Priest M."/>
            <person name="Roberts A."/>
            <person name="Saif S."/>
            <person name="Shea T."/>
            <person name="Sisk P."/>
            <person name="Sykes S."/>
            <person name="Wortman J."/>
            <person name="Nusbaum C."/>
            <person name="Birren B."/>
        </authorList>
    </citation>
    <scope>NUCLEOTIDE SEQUENCE [LARGE SCALE GENOMIC DNA]</scope>
    <source>
        <strain evidence="1 2">DSM 19448</strain>
    </source>
</reference>
<evidence type="ECO:0000313" key="2">
    <source>
        <dbReference type="Proteomes" id="UP000033047"/>
    </source>
</evidence>
<dbReference type="STRING" id="927665.HMPREF1535_00535"/>
<dbReference type="Pfam" id="PF17132">
    <property type="entry name" value="Glyco_hydro_106"/>
    <property type="match status" value="1"/>
</dbReference>
<proteinExistence type="predicted"/>
<dbReference type="PATRIC" id="fig|927665.4.peg.538"/>
<dbReference type="AlphaFoldDB" id="A0A0F5JNQ7"/>
<dbReference type="InterPro" id="IPR053161">
    <property type="entry name" value="Ulvan_degrading_GH"/>
</dbReference>
<comment type="caution">
    <text evidence="1">The sequence shown here is derived from an EMBL/GenBank/DDBJ whole genome shotgun (WGS) entry which is preliminary data.</text>
</comment>
<gene>
    <name evidence="1" type="ORF">HMPREF1535_00535</name>
</gene>
<sequence>MWFWNNATVNENELLDQFRQMIRKDGYGGCAILPFGQDFKPEYLSDDYFNLYSKIIEEAKKLDVHMSLYDEYGFPSGSMGAINADGVPRFMNKYPDATIKRLDKVEYKIAVGESFEQVVPAGKLMSVVAMDTLTKHRISLEQYIRSGKLKWKVPEGAWKIMFFVCVKDGDPNVDYLDPEAVRLFVKETHQAYYDRFSPYFGNTIIETFFDEPTLYRAKGRIWTDAFNEKFISRYGESPELLYPALWYDIGEETQSARNRLFGLRAHLYSEGFMKIIGEWASAHGIYSTGHQDQEEIANPVGTSGDLMLCGKYMGIPGIDKIGGGRPTELFYKVVSSSAYNWDKRQVMSETYGAMGNISVKELYHIAMEQYTKGVNTLIPHAVWYNDRNVTFLPELSWRNELYRDSLPAFNKFLSRLNYILRQEGRHVADIAVLYPIESLQGEHVMDGELGFYEGGVMIPNTDYTHVSALLTDTLGRDFTYLHPEVLFTKCRVKKGLLHLDNQVNKETFRLIIIPGVKTISLTALRQVESFFKSGGNVIFTTQLPEKSVEPGQDKEVKDIISRILGVNASYATAGKAFFVEKPGPDALKTAIEDSYPVPDVAFEAGHELNYIHKELKNQSVYYFANLKDQPYQANVVLRGKLKPVLLNPHTGQRMKVAYEHKRVSGMETTTVTLPVEKHSSVFLIDNIL</sequence>
<evidence type="ECO:0000313" key="1">
    <source>
        <dbReference type="EMBL" id="KKB59451.1"/>
    </source>
</evidence>
<dbReference type="PANTHER" id="PTHR36848:SF2">
    <property type="entry name" value="SECRETED PROTEIN"/>
    <property type="match status" value="1"/>
</dbReference>
<protein>
    <submittedName>
        <fullName evidence="1">Uncharacterized protein</fullName>
    </submittedName>
</protein>
<organism evidence="1 2">
    <name type="scientific">Parabacteroides goldsteinii DSM 19448 = WAL 12034</name>
    <dbReference type="NCBI Taxonomy" id="927665"/>
    <lineage>
        <taxon>Bacteria</taxon>
        <taxon>Pseudomonadati</taxon>
        <taxon>Bacteroidota</taxon>
        <taxon>Bacteroidia</taxon>
        <taxon>Bacteroidales</taxon>
        <taxon>Tannerellaceae</taxon>
        <taxon>Parabacteroides</taxon>
    </lineage>
</organism>
<dbReference type="PANTHER" id="PTHR36848">
    <property type="entry name" value="DNA-BINDING PROTEIN (PUTATIVE SECRETED PROTEIN)-RELATED"/>
    <property type="match status" value="1"/>
</dbReference>
<dbReference type="EMBL" id="AQHV01000002">
    <property type="protein sequence ID" value="KKB59451.1"/>
    <property type="molecule type" value="Genomic_DNA"/>
</dbReference>
<dbReference type="HOGENOM" id="CLU_365167_0_0_10"/>
<accession>A0A0F5JNQ7</accession>
<name>A0A0F5JNQ7_9BACT</name>
<dbReference type="Proteomes" id="UP000033047">
    <property type="component" value="Unassembled WGS sequence"/>
</dbReference>
<dbReference type="RefSeq" id="WP_244275554.1">
    <property type="nucleotide sequence ID" value="NZ_KQ033912.1"/>
</dbReference>